<keyword evidence="2 4" id="KW-0479">Metal-binding</keyword>
<keyword evidence="3 4" id="KW-0408">Iron</keyword>
<keyword evidence="5" id="KW-0812">Transmembrane</keyword>
<dbReference type="PROSITE" id="PS51007">
    <property type="entry name" value="CYTC"/>
    <property type="match status" value="1"/>
</dbReference>
<protein>
    <submittedName>
        <fullName evidence="7">C-type cytochrome</fullName>
    </submittedName>
</protein>
<feature type="transmembrane region" description="Helical" evidence="5">
    <location>
        <begin position="12"/>
        <end position="32"/>
    </location>
</feature>
<evidence type="ECO:0000313" key="7">
    <source>
        <dbReference type="EMBL" id="UOX33001.1"/>
    </source>
</evidence>
<dbReference type="InterPro" id="IPR036909">
    <property type="entry name" value="Cyt_c-like_dom_sf"/>
</dbReference>
<reference evidence="7" key="1">
    <citation type="submission" date="2021-12" db="EMBL/GenBank/DDBJ databases">
        <authorList>
            <person name="Cha I.-T."/>
            <person name="Lee K.-E."/>
            <person name="Park S.-J."/>
        </authorList>
    </citation>
    <scope>NUCLEOTIDE SEQUENCE</scope>
    <source>
        <strain evidence="7">YSM-43</strain>
    </source>
</reference>
<evidence type="ECO:0000313" key="8">
    <source>
        <dbReference type="Proteomes" id="UP000830454"/>
    </source>
</evidence>
<evidence type="ECO:0000256" key="2">
    <source>
        <dbReference type="ARBA" id="ARBA00022723"/>
    </source>
</evidence>
<keyword evidence="5" id="KW-1133">Transmembrane helix</keyword>
<gene>
    <name evidence="7" type="ORF">LXD69_13255</name>
</gene>
<accession>A0ABY4HL23</accession>
<organism evidence="7 8">
    <name type="scientific">Flavobacterium sediminilitoris</name>
    <dbReference type="NCBI Taxonomy" id="2024526"/>
    <lineage>
        <taxon>Bacteria</taxon>
        <taxon>Pseudomonadati</taxon>
        <taxon>Bacteroidota</taxon>
        <taxon>Flavobacteriia</taxon>
        <taxon>Flavobacteriales</taxon>
        <taxon>Flavobacteriaceae</taxon>
        <taxon>Flavobacterium</taxon>
    </lineage>
</organism>
<name>A0ABY4HL23_9FLAO</name>
<evidence type="ECO:0000256" key="3">
    <source>
        <dbReference type="ARBA" id="ARBA00023004"/>
    </source>
</evidence>
<sequence length="151" mass="17602">MKIAHITKFINKIIFLSSSFLAITIGISYLIYKNNTSHYFVCGNTESTMICGTMSQNYSENAIKGKELFNSNCAACHSLDRNMTGPALRNLQLKYEKCSEEFWFHFITKEDSLIKINNSDLKYLTQYSDYEYNHNFNLSKEEYGFLLDYLE</sequence>
<dbReference type="InterPro" id="IPR009056">
    <property type="entry name" value="Cyt_c-like_dom"/>
</dbReference>
<evidence type="ECO:0000256" key="1">
    <source>
        <dbReference type="ARBA" id="ARBA00022617"/>
    </source>
</evidence>
<evidence type="ECO:0000259" key="6">
    <source>
        <dbReference type="PROSITE" id="PS51007"/>
    </source>
</evidence>
<keyword evidence="8" id="KW-1185">Reference proteome</keyword>
<reference evidence="7" key="2">
    <citation type="submission" date="2022-04" db="EMBL/GenBank/DDBJ databases">
        <title>Complete Genome Sequence of Flavobacterium sediminilitoris YSM-43, Isolated from a Tidal Sediment.</title>
        <authorList>
            <person name="Lee P.A."/>
        </authorList>
    </citation>
    <scope>NUCLEOTIDE SEQUENCE</scope>
    <source>
        <strain evidence="7">YSM-43</strain>
    </source>
</reference>
<evidence type="ECO:0000256" key="4">
    <source>
        <dbReference type="PROSITE-ProRule" id="PRU00433"/>
    </source>
</evidence>
<dbReference type="EMBL" id="CP090145">
    <property type="protein sequence ID" value="UOX33001.1"/>
    <property type="molecule type" value="Genomic_DNA"/>
</dbReference>
<dbReference type="Gene3D" id="1.10.760.10">
    <property type="entry name" value="Cytochrome c-like domain"/>
    <property type="match status" value="1"/>
</dbReference>
<keyword evidence="1 4" id="KW-0349">Heme</keyword>
<keyword evidence="5" id="KW-0472">Membrane</keyword>
<feature type="domain" description="Cytochrome c" evidence="6">
    <location>
        <begin position="60"/>
        <end position="151"/>
    </location>
</feature>
<dbReference type="Pfam" id="PF00034">
    <property type="entry name" value="Cytochrom_C"/>
    <property type="match status" value="1"/>
</dbReference>
<dbReference type="Proteomes" id="UP000830454">
    <property type="component" value="Chromosome"/>
</dbReference>
<proteinExistence type="predicted"/>
<evidence type="ECO:0000256" key="5">
    <source>
        <dbReference type="SAM" id="Phobius"/>
    </source>
</evidence>
<dbReference type="SUPFAM" id="SSF46626">
    <property type="entry name" value="Cytochrome c"/>
    <property type="match status" value="1"/>
</dbReference>